<dbReference type="RefSeq" id="XP_031572521.1">
    <property type="nucleotide sequence ID" value="XM_031716661.1"/>
</dbReference>
<dbReference type="Gene3D" id="1.20.1070.10">
    <property type="entry name" value="Rhodopsin 7-helix transmembrane proteins"/>
    <property type="match status" value="1"/>
</dbReference>
<keyword evidence="8" id="KW-1185">Reference proteome</keyword>
<dbReference type="RefSeq" id="XP_031572527.1">
    <property type="nucleotide sequence ID" value="XM_031716667.1"/>
</dbReference>
<feature type="transmembrane region" description="Helical" evidence="6">
    <location>
        <begin position="269"/>
        <end position="287"/>
    </location>
</feature>
<dbReference type="RefSeq" id="XP_031572520.1">
    <property type="nucleotide sequence ID" value="XM_031716660.1"/>
</dbReference>
<dbReference type="PANTHER" id="PTHR22750">
    <property type="entry name" value="G-PROTEIN COUPLED RECEPTOR"/>
    <property type="match status" value="1"/>
</dbReference>
<sequence length="324" mass="36078">MNSTRLCANFLLAKSTDSENWGSTYEIIVCTVNSLLVVPTVLFNIMVIVTIIRTPNLRKPSYFLMCTLAFTDLGVGVIVQPLYILRKVSALQKDYNLYCKLLQAGDILAHLICSPSFFIVTATSVDRYLAITMGIKYRQIVTTSRIMLTGLAALCFAATITSIRIVAKKEKYMAFAAVIMFFCLLIITYCYSKSLAALKTLQTKVGVASTNPRPQVKNKSFDIAQYKKALATMGIITTILFCCYIPFVSVVIGIAINGRSAVLNIAREITFTLLYVNSCLTPIIYGWRSKELKQACLQMIVGMWKRNPQSNLEVTENENITLPS</sequence>
<dbReference type="RefSeq" id="XP_031572524.1">
    <property type="nucleotide sequence ID" value="XM_031716664.1"/>
</dbReference>
<evidence type="ECO:0000256" key="1">
    <source>
        <dbReference type="ARBA" id="ARBA00004651"/>
    </source>
</evidence>
<evidence type="ECO:0000313" key="11">
    <source>
        <dbReference type="RefSeq" id="XP_031572523.1"/>
    </source>
</evidence>
<keyword evidence="3 6" id="KW-0812">Transmembrane</keyword>
<comment type="subcellular location">
    <subcellularLocation>
        <location evidence="1">Cell membrane</location>
        <topology evidence="1">Multi-pass membrane protein</topology>
    </subcellularLocation>
</comment>
<organism evidence="8 14">
    <name type="scientific">Actinia tenebrosa</name>
    <name type="common">Australian red waratah sea anemone</name>
    <dbReference type="NCBI Taxonomy" id="6105"/>
    <lineage>
        <taxon>Eukaryota</taxon>
        <taxon>Metazoa</taxon>
        <taxon>Cnidaria</taxon>
        <taxon>Anthozoa</taxon>
        <taxon>Hexacorallia</taxon>
        <taxon>Actiniaria</taxon>
        <taxon>Actiniidae</taxon>
        <taxon>Actinia</taxon>
    </lineage>
</organism>
<evidence type="ECO:0000313" key="10">
    <source>
        <dbReference type="RefSeq" id="XP_031572521.1"/>
    </source>
</evidence>
<dbReference type="InterPro" id="IPR000276">
    <property type="entry name" value="GPCR_Rhodpsn"/>
</dbReference>
<evidence type="ECO:0000256" key="4">
    <source>
        <dbReference type="ARBA" id="ARBA00022989"/>
    </source>
</evidence>
<feature type="transmembrane region" description="Helical" evidence="6">
    <location>
        <begin position="172"/>
        <end position="191"/>
    </location>
</feature>
<dbReference type="Pfam" id="PF00001">
    <property type="entry name" value="7tm_1"/>
    <property type="match status" value="2"/>
</dbReference>
<dbReference type="GO" id="GO:0004930">
    <property type="term" value="F:G protein-coupled receptor activity"/>
    <property type="evidence" value="ECO:0007669"/>
    <property type="project" value="InterPro"/>
</dbReference>
<evidence type="ECO:0000256" key="6">
    <source>
        <dbReference type="SAM" id="Phobius"/>
    </source>
</evidence>
<dbReference type="PROSITE" id="PS50262">
    <property type="entry name" value="G_PROTEIN_RECEP_F1_2"/>
    <property type="match status" value="1"/>
</dbReference>
<protein>
    <submittedName>
        <fullName evidence="9 10">Melanocyte-stimulating hormone receptor-like</fullName>
    </submittedName>
</protein>
<evidence type="ECO:0000313" key="8">
    <source>
        <dbReference type="Proteomes" id="UP000515163"/>
    </source>
</evidence>
<dbReference type="OrthoDB" id="9894375at2759"/>
<dbReference type="KEGG" id="aten:116306585"/>
<evidence type="ECO:0000256" key="2">
    <source>
        <dbReference type="ARBA" id="ARBA00022475"/>
    </source>
</evidence>
<dbReference type="GeneID" id="116306585"/>
<dbReference type="InterPro" id="IPR017452">
    <property type="entry name" value="GPCR_Rhodpsn_7TM"/>
</dbReference>
<gene>
    <name evidence="9 10 11 12 13 14 15 16" type="primary">LOC116306585</name>
</gene>
<accession>A0A6P8IYF2</accession>
<proteinExistence type="predicted"/>
<dbReference type="AlphaFoldDB" id="A0A6P8IYF2"/>
<dbReference type="RefSeq" id="XP_031572525.1">
    <property type="nucleotide sequence ID" value="XM_031716665.1"/>
</dbReference>
<feature type="transmembrane region" description="Helical" evidence="6">
    <location>
        <begin position="104"/>
        <end position="125"/>
    </location>
</feature>
<dbReference type="SMART" id="SM01381">
    <property type="entry name" value="7TM_GPCR_Srsx"/>
    <property type="match status" value="1"/>
</dbReference>
<evidence type="ECO:0000256" key="3">
    <source>
        <dbReference type="ARBA" id="ARBA00022692"/>
    </source>
</evidence>
<dbReference type="PRINTS" id="PR00237">
    <property type="entry name" value="GPCRRHODOPSN"/>
</dbReference>
<name>A0A6P8IYF2_ACTTE</name>
<evidence type="ECO:0000313" key="14">
    <source>
        <dbReference type="RefSeq" id="XP_031572526.1"/>
    </source>
</evidence>
<dbReference type="RefSeq" id="XP_031572528.1">
    <property type="nucleotide sequence ID" value="XM_031716668.1"/>
</dbReference>
<feature type="transmembrane region" description="Helical" evidence="6">
    <location>
        <begin position="229"/>
        <end position="257"/>
    </location>
</feature>
<evidence type="ECO:0000313" key="12">
    <source>
        <dbReference type="RefSeq" id="XP_031572524.1"/>
    </source>
</evidence>
<evidence type="ECO:0000259" key="7">
    <source>
        <dbReference type="PROSITE" id="PS50262"/>
    </source>
</evidence>
<dbReference type="RefSeq" id="XP_031572526.1">
    <property type="nucleotide sequence ID" value="XM_031716666.1"/>
</dbReference>
<keyword evidence="4 6" id="KW-1133">Transmembrane helix</keyword>
<feature type="transmembrane region" description="Helical" evidence="6">
    <location>
        <begin position="62"/>
        <end position="84"/>
    </location>
</feature>
<dbReference type="GO" id="GO:0005886">
    <property type="term" value="C:plasma membrane"/>
    <property type="evidence" value="ECO:0007669"/>
    <property type="project" value="UniProtKB-SubCell"/>
</dbReference>
<evidence type="ECO:0000256" key="5">
    <source>
        <dbReference type="ARBA" id="ARBA00023136"/>
    </source>
</evidence>
<feature type="transmembrane region" description="Helical" evidence="6">
    <location>
        <begin position="25"/>
        <end position="50"/>
    </location>
</feature>
<feature type="transmembrane region" description="Helical" evidence="6">
    <location>
        <begin position="146"/>
        <end position="166"/>
    </location>
</feature>
<evidence type="ECO:0000313" key="9">
    <source>
        <dbReference type="RefSeq" id="XP_031572520.1"/>
    </source>
</evidence>
<feature type="domain" description="G-protein coupled receptors family 1 profile" evidence="7">
    <location>
        <begin position="43"/>
        <end position="285"/>
    </location>
</feature>
<evidence type="ECO:0000313" key="16">
    <source>
        <dbReference type="RefSeq" id="XP_031572528.1"/>
    </source>
</evidence>
<evidence type="ECO:0000313" key="13">
    <source>
        <dbReference type="RefSeq" id="XP_031572525.1"/>
    </source>
</evidence>
<keyword evidence="5 6" id="KW-0472">Membrane</keyword>
<dbReference type="Proteomes" id="UP000515163">
    <property type="component" value="Unplaced"/>
</dbReference>
<evidence type="ECO:0000313" key="15">
    <source>
        <dbReference type="RefSeq" id="XP_031572527.1"/>
    </source>
</evidence>
<reference evidence="9 10" key="1">
    <citation type="submission" date="2025-04" db="UniProtKB">
        <authorList>
            <consortium name="RefSeq"/>
        </authorList>
    </citation>
    <scope>IDENTIFICATION</scope>
    <source>
        <tissue evidence="9 10">Tentacle</tissue>
    </source>
</reference>
<dbReference type="RefSeq" id="XP_031572523.1">
    <property type="nucleotide sequence ID" value="XM_031716663.1"/>
</dbReference>
<keyword evidence="2" id="KW-1003">Cell membrane</keyword>
<dbReference type="SUPFAM" id="SSF81321">
    <property type="entry name" value="Family A G protein-coupled receptor-like"/>
    <property type="match status" value="1"/>
</dbReference>